<sequence>MNQQRRQFKGLIERKKYYIQEFFQKLAESDPENLHFSKKEFIEIHGFLRKEAMCTPWLYKLIETIVEDGIFIDDSTLEINKIDSIESTECTDNRIAQLQQSLDEQHEYKRLIEFNRNLLKKRGNQEFNHRNTTENNLDIIESCQKMKQSINETYESGVGSQLDNNKLDNFIKESLFRLKDVIDHYNQSISLISERFKNDVRNEIDSILLKYLKMKSLNECDNDLSDLNDFVEANLMPFKSRLSKLIEQLIEFKNLLEKYQEKLNLYYDHCQLRNELKMLKNPIEEQLDEIRNRFITVNEIVGNYTYNNDAYEEIFTAIQNLKPESIYEKILQLIRKFDSEKMLLEHELELQLA</sequence>
<protein>
    <submittedName>
        <fullName evidence="2">Uncharacterized protein LOC113793003</fullName>
    </submittedName>
</protein>
<dbReference type="AlphaFoldDB" id="A0A6P6XZP5"/>
<reference evidence="2" key="1">
    <citation type="submission" date="2025-08" db="UniProtKB">
        <authorList>
            <consortium name="RefSeq"/>
        </authorList>
    </citation>
    <scope>IDENTIFICATION</scope>
    <source>
        <strain evidence="2">Airmid</strain>
    </source>
</reference>
<dbReference type="OMA" id="ERSINNF"/>
<dbReference type="OrthoDB" id="6494859at2759"/>
<organism evidence="1 2">
    <name type="scientific">Dermatophagoides pteronyssinus</name>
    <name type="common">European house dust mite</name>
    <dbReference type="NCBI Taxonomy" id="6956"/>
    <lineage>
        <taxon>Eukaryota</taxon>
        <taxon>Metazoa</taxon>
        <taxon>Ecdysozoa</taxon>
        <taxon>Arthropoda</taxon>
        <taxon>Chelicerata</taxon>
        <taxon>Arachnida</taxon>
        <taxon>Acari</taxon>
        <taxon>Acariformes</taxon>
        <taxon>Sarcoptiformes</taxon>
        <taxon>Astigmata</taxon>
        <taxon>Psoroptidia</taxon>
        <taxon>Analgoidea</taxon>
        <taxon>Pyroglyphidae</taxon>
        <taxon>Dermatophagoidinae</taxon>
        <taxon>Dermatophagoides</taxon>
    </lineage>
</organism>
<accession>A0A6P6XZP5</accession>
<gene>
    <name evidence="2" type="primary">LOC113793003</name>
</gene>
<keyword evidence="1" id="KW-1185">Reference proteome</keyword>
<dbReference type="Proteomes" id="UP000515146">
    <property type="component" value="Unplaced"/>
</dbReference>
<dbReference type="GeneID" id="113793003"/>
<evidence type="ECO:0000313" key="1">
    <source>
        <dbReference type="Proteomes" id="UP000515146"/>
    </source>
</evidence>
<proteinExistence type="predicted"/>
<name>A0A6P6XZP5_DERPT</name>
<dbReference type="RefSeq" id="XP_027198767.1">
    <property type="nucleotide sequence ID" value="XM_027342966.1"/>
</dbReference>
<evidence type="ECO:0000313" key="2">
    <source>
        <dbReference type="RefSeq" id="XP_027198767.1"/>
    </source>
</evidence>
<dbReference type="KEGG" id="dpte:113793003"/>
<dbReference type="InParanoid" id="A0A6P6XZP5"/>